<reference evidence="1" key="2">
    <citation type="submission" date="2022-01" db="EMBL/GenBank/DDBJ databases">
        <authorList>
            <person name="Yamashiro T."/>
            <person name="Shiraishi A."/>
            <person name="Satake H."/>
            <person name="Nakayama K."/>
        </authorList>
    </citation>
    <scope>NUCLEOTIDE SEQUENCE</scope>
</reference>
<feature type="non-terminal residue" evidence="1">
    <location>
        <position position="1"/>
    </location>
</feature>
<gene>
    <name evidence="1" type="ORF">Tco_0978007</name>
</gene>
<accession>A0ABQ5ELQ8</accession>
<proteinExistence type="predicted"/>
<reference evidence="1" key="1">
    <citation type="journal article" date="2022" name="Int. J. Mol. Sci.">
        <title>Draft Genome of Tanacetum Coccineum: Genomic Comparison of Closely Related Tanacetum-Family Plants.</title>
        <authorList>
            <person name="Yamashiro T."/>
            <person name="Shiraishi A."/>
            <person name="Nakayama K."/>
            <person name="Satake H."/>
        </authorList>
    </citation>
    <scope>NUCLEOTIDE SEQUENCE</scope>
</reference>
<dbReference type="PANTHER" id="PTHR11956">
    <property type="entry name" value="ARGINYL-TRNA SYNTHETASE"/>
    <property type="match status" value="1"/>
</dbReference>
<evidence type="ECO:0000313" key="2">
    <source>
        <dbReference type="Proteomes" id="UP001151760"/>
    </source>
</evidence>
<dbReference type="Proteomes" id="UP001151760">
    <property type="component" value="Unassembled WGS sequence"/>
</dbReference>
<dbReference type="EMBL" id="BQNB010016441">
    <property type="protein sequence ID" value="GJT51850.1"/>
    <property type="molecule type" value="Genomic_DNA"/>
</dbReference>
<dbReference type="PANTHER" id="PTHR11956:SF5">
    <property type="entry name" value="ARGININE--TRNA LIGASE, CYTOPLASMIC"/>
    <property type="match status" value="1"/>
</dbReference>
<dbReference type="GO" id="GO:0016874">
    <property type="term" value="F:ligase activity"/>
    <property type="evidence" value="ECO:0007669"/>
    <property type="project" value="UniProtKB-KW"/>
</dbReference>
<protein>
    <submittedName>
        <fullName evidence="1">Arginine--tRNA ligase, chloroplastic/mitochondrial</fullName>
    </submittedName>
</protein>
<keyword evidence="2" id="KW-1185">Reference proteome</keyword>
<dbReference type="InterPro" id="IPR001278">
    <property type="entry name" value="Arg-tRNA-ligase"/>
</dbReference>
<dbReference type="InterPro" id="IPR014729">
    <property type="entry name" value="Rossmann-like_a/b/a_fold"/>
</dbReference>
<organism evidence="1 2">
    <name type="scientific">Tanacetum coccineum</name>
    <dbReference type="NCBI Taxonomy" id="301880"/>
    <lineage>
        <taxon>Eukaryota</taxon>
        <taxon>Viridiplantae</taxon>
        <taxon>Streptophyta</taxon>
        <taxon>Embryophyta</taxon>
        <taxon>Tracheophyta</taxon>
        <taxon>Spermatophyta</taxon>
        <taxon>Magnoliopsida</taxon>
        <taxon>eudicotyledons</taxon>
        <taxon>Gunneridae</taxon>
        <taxon>Pentapetalae</taxon>
        <taxon>asterids</taxon>
        <taxon>campanulids</taxon>
        <taxon>Asterales</taxon>
        <taxon>Asteraceae</taxon>
        <taxon>Asteroideae</taxon>
        <taxon>Anthemideae</taxon>
        <taxon>Anthemidinae</taxon>
        <taxon>Tanacetum</taxon>
    </lineage>
</organism>
<dbReference type="Gene3D" id="3.40.50.620">
    <property type="entry name" value="HUPs"/>
    <property type="match status" value="1"/>
</dbReference>
<evidence type="ECO:0000313" key="1">
    <source>
        <dbReference type="EMBL" id="GJT51850.1"/>
    </source>
</evidence>
<comment type="caution">
    <text evidence="1">The sequence shown here is derived from an EMBL/GenBank/DDBJ whole genome shotgun (WGS) entry which is preliminary data.</text>
</comment>
<name>A0ABQ5ELQ8_9ASTR</name>
<sequence length="288" mass="33701">AIRKNLPKSAKDMIKQCSVRDIGYVTFSLSRKWMARSIHKMIKDGIDTWAPKLPVERVYVDSPSLDEEDIYVGLFRRQAIECTLIRMLTYSKVAVWSKETFGGRDFQGHDIMKRWFLIKEIQGNEGNVVIDAKGKLPFILAKRDFIHLFKDLEALRYVIEEKKPDWIVYVTPVRQQEYIEMCFTAAKLEKWIQSDMEGKWDPSQENEYPVLTYVGYRSCRMAAKLLGYNAEEVLDCVLAYTFLKTRRLDDCTFSEMVNEEGLRRIGGEEVREMLKVNTYVGKVQLLEF</sequence>
<keyword evidence="1" id="KW-0436">Ligase</keyword>